<dbReference type="AlphaFoldDB" id="A0A076LKQ9"/>
<dbReference type="Proteomes" id="UP000028681">
    <property type="component" value="Chromosome"/>
</dbReference>
<name>A0A076LKQ9_9GAMM</name>
<dbReference type="HOGENOM" id="CLU_3343077_0_0_6"/>
<evidence type="ECO:0000313" key="2">
    <source>
        <dbReference type="Proteomes" id="UP000028681"/>
    </source>
</evidence>
<dbReference type="KEGG" id="ete:ETEE_0900"/>
<proteinExistence type="predicted"/>
<dbReference type="EMBL" id="CP006664">
    <property type="protein sequence ID" value="AIJ07367.1"/>
    <property type="molecule type" value="Genomic_DNA"/>
</dbReference>
<organism evidence="1 2">
    <name type="scientific">Edwardsiella anguillarum ET080813</name>
    <dbReference type="NCBI Taxonomy" id="667120"/>
    <lineage>
        <taxon>Bacteria</taxon>
        <taxon>Pseudomonadati</taxon>
        <taxon>Pseudomonadota</taxon>
        <taxon>Gammaproteobacteria</taxon>
        <taxon>Enterobacterales</taxon>
        <taxon>Hafniaceae</taxon>
        <taxon>Edwardsiella</taxon>
    </lineage>
</organism>
<protein>
    <submittedName>
        <fullName evidence="1">Uncharacterized protein</fullName>
    </submittedName>
</protein>
<accession>A0A076LKQ9</accession>
<sequence length="37" mass="4590">MGDKPHKRVKIYRYRMQMVQNFRDGKRGRYDLSRGDM</sequence>
<gene>
    <name evidence="1" type="ORF">ETEE_0900</name>
</gene>
<evidence type="ECO:0000313" key="1">
    <source>
        <dbReference type="EMBL" id="AIJ07367.1"/>
    </source>
</evidence>
<reference evidence="1 2" key="1">
    <citation type="journal article" date="2012" name="PLoS ONE">
        <title>Edwardsiella comparative phylogenomics reveal the new intra/inter-species taxonomic relationships, virulence evolution and niche adaptation mechanisms.</title>
        <authorList>
            <person name="Yang M."/>
            <person name="Lv Y."/>
            <person name="Xiao J."/>
            <person name="Wu H."/>
            <person name="Zheng H."/>
            <person name="Liu Q."/>
            <person name="Zhang Y."/>
            <person name="Wang Q."/>
        </authorList>
    </citation>
    <scope>NUCLEOTIDE SEQUENCE [LARGE SCALE GENOMIC DNA]</scope>
    <source>
        <strain evidence="2">080813</strain>
    </source>
</reference>